<dbReference type="EMBL" id="BMVF01000010">
    <property type="protein sequence ID" value="GHD91565.1"/>
    <property type="molecule type" value="Genomic_DNA"/>
</dbReference>
<evidence type="ECO:0000313" key="2">
    <source>
        <dbReference type="EMBL" id="GHD91565.1"/>
    </source>
</evidence>
<sequence length="126" mass="13737">MSSHVYQTLRAFVQSVDDALPGRFEIAGEGLVHDLRDPGGLHALTTVRIRKRLEKAMPQEIVAHTGVPYVEDESEGIMRRPDIMVIAEADMEGEGPFDLVRSSPPLRSSPGPTRTTTGSPRCATTP</sequence>
<evidence type="ECO:0008006" key="4">
    <source>
        <dbReference type="Google" id="ProtNLM"/>
    </source>
</evidence>
<protein>
    <recommendedName>
        <fullName evidence="4">Restriction endonuclease domain-containing protein</fullName>
    </recommendedName>
</protein>
<reference evidence="2" key="1">
    <citation type="journal article" date="2014" name="Int. J. Syst. Evol. Microbiol.">
        <title>Complete genome sequence of Corynebacterium casei LMG S-19264T (=DSM 44701T), isolated from a smear-ripened cheese.</title>
        <authorList>
            <consortium name="US DOE Joint Genome Institute (JGI-PGF)"/>
            <person name="Walter F."/>
            <person name="Albersmeier A."/>
            <person name="Kalinowski J."/>
            <person name="Ruckert C."/>
        </authorList>
    </citation>
    <scope>NUCLEOTIDE SEQUENCE</scope>
    <source>
        <strain evidence="2">JCM 4654</strain>
    </source>
</reference>
<dbReference type="AlphaFoldDB" id="A0A919CY76"/>
<proteinExistence type="predicted"/>
<evidence type="ECO:0000256" key="1">
    <source>
        <dbReference type="SAM" id="MobiDB-lite"/>
    </source>
</evidence>
<feature type="region of interest" description="Disordered" evidence="1">
    <location>
        <begin position="94"/>
        <end position="126"/>
    </location>
</feature>
<accession>A0A919CY76</accession>
<evidence type="ECO:0000313" key="3">
    <source>
        <dbReference type="Proteomes" id="UP000608955"/>
    </source>
</evidence>
<comment type="caution">
    <text evidence="2">The sequence shown here is derived from an EMBL/GenBank/DDBJ whole genome shotgun (WGS) entry which is preliminary data.</text>
</comment>
<keyword evidence="3" id="KW-1185">Reference proteome</keyword>
<gene>
    <name evidence="2" type="ORF">GCM10010508_40950</name>
</gene>
<reference evidence="2" key="2">
    <citation type="submission" date="2020-09" db="EMBL/GenBank/DDBJ databases">
        <authorList>
            <person name="Sun Q."/>
            <person name="Ohkuma M."/>
        </authorList>
    </citation>
    <scope>NUCLEOTIDE SEQUENCE</scope>
    <source>
        <strain evidence="2">JCM 4654</strain>
    </source>
</reference>
<organism evidence="2 3">
    <name type="scientific">Streptomyces naganishii JCM 4654</name>
    <dbReference type="NCBI Taxonomy" id="1306179"/>
    <lineage>
        <taxon>Bacteria</taxon>
        <taxon>Bacillati</taxon>
        <taxon>Actinomycetota</taxon>
        <taxon>Actinomycetes</taxon>
        <taxon>Kitasatosporales</taxon>
        <taxon>Streptomycetaceae</taxon>
        <taxon>Streptomyces</taxon>
    </lineage>
</organism>
<name>A0A919CY76_9ACTN</name>
<feature type="compositionally biased region" description="Low complexity" evidence="1">
    <location>
        <begin position="101"/>
        <end position="126"/>
    </location>
</feature>
<dbReference type="Proteomes" id="UP000608955">
    <property type="component" value="Unassembled WGS sequence"/>
</dbReference>